<reference evidence="10 11" key="1">
    <citation type="submission" date="2024-03" db="EMBL/GenBank/DDBJ databases">
        <title>Ignisphaera cupida sp. nov., a hyperthermophilic hydrolytic archaeon from a hot spring of Kamchatka, and proposal of Ignisphaeraceae fam. nov.</title>
        <authorList>
            <person name="Podosokorskaya O.A."/>
            <person name="Elcheninov A.G."/>
            <person name="Maltseva A.I."/>
            <person name="Zayulina K.S."/>
            <person name="Novikov A."/>
            <person name="Merkel A.Y."/>
        </authorList>
    </citation>
    <scope>NUCLEOTIDE SEQUENCE [LARGE SCALE GENOMIC DNA]</scope>
    <source>
        <strain evidence="10 11">38H-sp</strain>
    </source>
</reference>
<comment type="similarity">
    <text evidence="2">In the C-terminal section; belongs to the Mrp/NBP35 ATP-binding proteins family.</text>
</comment>
<evidence type="ECO:0000256" key="3">
    <source>
        <dbReference type="ARBA" id="ARBA00022723"/>
    </source>
</evidence>
<dbReference type="EMBL" id="JBCHKQ010000005">
    <property type="protein sequence ID" value="MEM5948796.1"/>
    <property type="molecule type" value="Genomic_DNA"/>
</dbReference>
<dbReference type="PROSITE" id="PS01215">
    <property type="entry name" value="MRP"/>
    <property type="match status" value="1"/>
</dbReference>
<proteinExistence type="inferred from homology"/>
<feature type="binding site" evidence="8">
    <location>
        <begin position="109"/>
        <end position="116"/>
    </location>
    <ligand>
        <name>ATP</name>
        <dbReference type="ChEBI" id="CHEBI:30616"/>
    </ligand>
</feature>
<evidence type="ECO:0000313" key="10">
    <source>
        <dbReference type="EMBL" id="MEM5948796.1"/>
    </source>
</evidence>
<evidence type="ECO:0000256" key="6">
    <source>
        <dbReference type="ARBA" id="ARBA00023004"/>
    </source>
</evidence>
<keyword evidence="4 8" id="KW-0547">Nucleotide-binding</keyword>
<keyword evidence="8" id="KW-0378">Hydrolase</keyword>
<dbReference type="SUPFAM" id="SSF52540">
    <property type="entry name" value="P-loop containing nucleoside triphosphate hydrolases"/>
    <property type="match status" value="1"/>
</dbReference>
<protein>
    <recommendedName>
        <fullName evidence="8">Iron-sulfur cluster carrier protein</fullName>
    </recommendedName>
</protein>
<comment type="function">
    <text evidence="8">Binds and transfers iron-sulfur (Fe-S) clusters to target apoproteins. Can hydrolyze ATP.</text>
</comment>
<keyword evidence="6 8" id="KW-0408">Iron</keyword>
<dbReference type="CDD" id="cd02037">
    <property type="entry name" value="Mrp_NBP35"/>
    <property type="match status" value="1"/>
</dbReference>
<sequence>MSNVQKTKDAVLKALSSIMDPDLGKNIVELGFVKDLVIEESRVSFNLELTTPSCPIKEQFVEQSKKAILSSVQGIDEVDVKLTSRVRSDNRIADKLNVPVKTVLAVGSGKGGVGKSTVTVLLARLLAQDGAKVGVLDADIYGPNIPRLLPAKHMPAQAGEKIVPARTADGIVFMSVGFLVEENQALVWRGPMLHSMLNSLISQVDWPELDYLLIDMPPGTGDVQLSVSQLLPVTGGVLVATPHPLAQEDLVRGIDAFEKLSIPLIGIVENMAGDVFGQGTTAETAKRFDADFLGSIMMDAKLAAAGRSGDFSFLTENDEFKKLAQAVASKLSIKTAE</sequence>
<dbReference type="RefSeq" id="WP_420070246.1">
    <property type="nucleotide sequence ID" value="NZ_JBCHKQ010000005.1"/>
</dbReference>
<dbReference type="InterPro" id="IPR034904">
    <property type="entry name" value="FSCA_dom_sf"/>
</dbReference>
<evidence type="ECO:0000313" key="11">
    <source>
        <dbReference type="Proteomes" id="UP001466331"/>
    </source>
</evidence>
<dbReference type="PANTHER" id="PTHR42961:SF2">
    <property type="entry name" value="IRON-SULFUR PROTEIN NUBPL"/>
    <property type="match status" value="1"/>
</dbReference>
<keyword evidence="5 8" id="KW-0067">ATP-binding</keyword>
<dbReference type="InterPro" id="IPR002744">
    <property type="entry name" value="MIP18-like"/>
</dbReference>
<dbReference type="Pfam" id="PF10609">
    <property type="entry name" value="ParA"/>
    <property type="match status" value="1"/>
</dbReference>
<evidence type="ECO:0000256" key="5">
    <source>
        <dbReference type="ARBA" id="ARBA00022840"/>
    </source>
</evidence>
<evidence type="ECO:0000256" key="8">
    <source>
        <dbReference type="HAMAP-Rule" id="MF_02040"/>
    </source>
</evidence>
<keyword evidence="7 8" id="KW-0411">Iron-sulfur</keyword>
<evidence type="ECO:0000256" key="7">
    <source>
        <dbReference type="ARBA" id="ARBA00023014"/>
    </source>
</evidence>
<accession>A0ABU9UEB7</accession>
<dbReference type="InterPro" id="IPR000808">
    <property type="entry name" value="Mrp-like_CS"/>
</dbReference>
<evidence type="ECO:0000256" key="1">
    <source>
        <dbReference type="ARBA" id="ARBA00007352"/>
    </source>
</evidence>
<name>A0ABU9UEB7_9SPIR</name>
<gene>
    <name evidence="10" type="ORF">WKV44_09620</name>
</gene>
<dbReference type="InterPro" id="IPR044304">
    <property type="entry name" value="NUBPL-like"/>
</dbReference>
<comment type="subunit">
    <text evidence="8">Homodimer.</text>
</comment>
<dbReference type="SUPFAM" id="SSF117916">
    <property type="entry name" value="Fe-S cluster assembly (FSCA) domain-like"/>
    <property type="match status" value="1"/>
</dbReference>
<organism evidence="10 11">
    <name type="scientific">Rarispira pelagica</name>
    <dbReference type="NCBI Taxonomy" id="3141764"/>
    <lineage>
        <taxon>Bacteria</taxon>
        <taxon>Pseudomonadati</taxon>
        <taxon>Spirochaetota</taxon>
        <taxon>Spirochaetia</taxon>
        <taxon>Winmispirales</taxon>
        <taxon>Winmispiraceae</taxon>
        <taxon>Rarispira</taxon>
    </lineage>
</organism>
<dbReference type="Proteomes" id="UP001466331">
    <property type="component" value="Unassembled WGS sequence"/>
</dbReference>
<dbReference type="PANTHER" id="PTHR42961">
    <property type="entry name" value="IRON-SULFUR PROTEIN NUBPL"/>
    <property type="match status" value="1"/>
</dbReference>
<dbReference type="InterPro" id="IPR027417">
    <property type="entry name" value="P-loop_NTPase"/>
</dbReference>
<evidence type="ECO:0000259" key="9">
    <source>
        <dbReference type="Pfam" id="PF01883"/>
    </source>
</evidence>
<keyword evidence="3 8" id="KW-0479">Metal-binding</keyword>
<keyword evidence="11" id="KW-1185">Reference proteome</keyword>
<evidence type="ECO:0000256" key="4">
    <source>
        <dbReference type="ARBA" id="ARBA00022741"/>
    </source>
</evidence>
<dbReference type="Pfam" id="PF01883">
    <property type="entry name" value="FeS_assembly_P"/>
    <property type="match status" value="1"/>
</dbReference>
<dbReference type="Gene3D" id="3.40.50.300">
    <property type="entry name" value="P-loop containing nucleotide triphosphate hydrolases"/>
    <property type="match status" value="1"/>
</dbReference>
<feature type="domain" description="MIP18 family-like" evidence="9">
    <location>
        <begin position="8"/>
        <end position="80"/>
    </location>
</feature>
<dbReference type="Gene3D" id="3.30.300.130">
    <property type="entry name" value="Fe-S cluster assembly (FSCA)"/>
    <property type="match status" value="1"/>
</dbReference>
<comment type="similarity">
    <text evidence="1">In the N-terminal section; belongs to the MIP18 family.</text>
</comment>
<dbReference type="HAMAP" id="MF_02040">
    <property type="entry name" value="Mrp_NBP35"/>
    <property type="match status" value="1"/>
</dbReference>
<comment type="similarity">
    <text evidence="8">Belongs to the Mrp/NBP35 ATP-binding proteins family.</text>
</comment>
<dbReference type="InterPro" id="IPR019591">
    <property type="entry name" value="Mrp/NBP35_ATP-bd"/>
</dbReference>
<evidence type="ECO:0000256" key="2">
    <source>
        <dbReference type="ARBA" id="ARBA00008205"/>
    </source>
</evidence>
<dbReference type="InterPro" id="IPR033756">
    <property type="entry name" value="YlxH/NBP35"/>
</dbReference>
<comment type="caution">
    <text evidence="10">The sequence shown here is derived from an EMBL/GenBank/DDBJ whole genome shotgun (WGS) entry which is preliminary data.</text>
</comment>